<keyword evidence="8 9" id="KW-0449">Lipoprotein</keyword>
<keyword evidence="6 9" id="KW-0472">Membrane</keyword>
<sequence>MRSATLASALALAARVLLVAATPTPTEPEQPCKRASLPTVTASGNAFWTGKTRFYVRGVDYQPGGSSAMKDPLADTTVCLRDVAEFKELGINTIRVYMTDNSANHDTCMNALADAGIYVIIDANNPLYSINRYDPATSYNHEYLQSVFATIDEFIKYDNTLAFFSGNEVINDNITSTLAARYVKATTRDMRQYIGKRGYRKVPVGYSAADVSQNRMQLANYMNCGTDDARSDFFAFNDYSWCNTNFVTAGWNQKVRNFTDYGLPIFLSEYGCITNGRDFGEVAALMSPEMTSVYSGGLMYEYTLEENGFGIVQIPSPESPSVNEKEGFAKFAKALSANPAPSGDGGFTSTTKAVACPTKDADWLIDTTLLPAIPEGAKVFMKDGAGAGPGLKGKGSMNAGGSSTGDASPGSGTTTVTPTSTKNSAGIATIGAIDKAPLILTALVFVLTLSGTLLL</sequence>
<reference evidence="11" key="2">
    <citation type="submission" date="2023-06" db="EMBL/GenBank/DDBJ databases">
        <authorList>
            <consortium name="Lawrence Berkeley National Laboratory"/>
            <person name="Haridas S."/>
            <person name="Hensen N."/>
            <person name="Bonometti L."/>
            <person name="Westerberg I."/>
            <person name="Brannstrom I.O."/>
            <person name="Guillou S."/>
            <person name="Cros-Aarteil S."/>
            <person name="Calhoun S."/>
            <person name="Kuo A."/>
            <person name="Mondo S."/>
            <person name="Pangilinan J."/>
            <person name="Riley R."/>
            <person name="LaButti K."/>
            <person name="Andreopoulos B."/>
            <person name="Lipzen A."/>
            <person name="Chen C."/>
            <person name="Yanf M."/>
            <person name="Daum C."/>
            <person name="Ng V."/>
            <person name="Clum A."/>
            <person name="Steindorff A."/>
            <person name="Ohm R."/>
            <person name="Martin F."/>
            <person name="Silar P."/>
            <person name="Natvig D."/>
            <person name="Lalanne C."/>
            <person name="Gautier V."/>
            <person name="Ament-velasquez S.L."/>
            <person name="Kruys A."/>
            <person name="Hutchinson M.I."/>
            <person name="Powell A.J."/>
            <person name="Barry K."/>
            <person name="Miller A.N."/>
            <person name="Grigoriev I.V."/>
            <person name="Debuchy R."/>
            <person name="Gladieux P."/>
            <person name="Thoren M.H."/>
            <person name="Johannesson H."/>
        </authorList>
    </citation>
    <scope>NUCLEOTIDE SEQUENCE</scope>
    <source>
        <strain evidence="11">CBS 232.78</strain>
    </source>
</reference>
<accession>A0AAE0NC94</accession>
<evidence type="ECO:0000313" key="12">
    <source>
        <dbReference type="Proteomes" id="UP001285441"/>
    </source>
</evidence>
<reference evidence="11" key="1">
    <citation type="journal article" date="2023" name="Mol. Phylogenet. Evol.">
        <title>Genome-scale phylogeny and comparative genomics of the fungal order Sordariales.</title>
        <authorList>
            <person name="Hensen N."/>
            <person name="Bonometti L."/>
            <person name="Westerberg I."/>
            <person name="Brannstrom I.O."/>
            <person name="Guillou S."/>
            <person name="Cros-Aarteil S."/>
            <person name="Calhoun S."/>
            <person name="Haridas S."/>
            <person name="Kuo A."/>
            <person name="Mondo S."/>
            <person name="Pangilinan J."/>
            <person name="Riley R."/>
            <person name="LaButti K."/>
            <person name="Andreopoulos B."/>
            <person name="Lipzen A."/>
            <person name="Chen C."/>
            <person name="Yan M."/>
            <person name="Daum C."/>
            <person name="Ng V."/>
            <person name="Clum A."/>
            <person name="Steindorff A."/>
            <person name="Ohm R.A."/>
            <person name="Martin F."/>
            <person name="Silar P."/>
            <person name="Natvig D.O."/>
            <person name="Lalanne C."/>
            <person name="Gautier V."/>
            <person name="Ament-Velasquez S.L."/>
            <person name="Kruys A."/>
            <person name="Hutchinson M.I."/>
            <person name="Powell A.J."/>
            <person name="Barry K."/>
            <person name="Miller A.N."/>
            <person name="Grigoriev I.V."/>
            <person name="Debuchy R."/>
            <person name="Gladieux P."/>
            <person name="Hiltunen Thoren M."/>
            <person name="Johannesson H."/>
        </authorList>
    </citation>
    <scope>NUCLEOTIDE SEQUENCE</scope>
    <source>
        <strain evidence="11">CBS 232.78</strain>
    </source>
</reference>
<evidence type="ECO:0000256" key="7">
    <source>
        <dbReference type="ARBA" id="ARBA00023180"/>
    </source>
</evidence>
<comment type="subcellular location">
    <subcellularLocation>
        <location evidence="1 9">Cell membrane</location>
        <topology evidence="1 9">Lipid-anchor</topology>
        <topology evidence="1 9">GPI-anchor</topology>
    </subcellularLocation>
</comment>
<evidence type="ECO:0000256" key="10">
    <source>
        <dbReference type="SAM" id="MobiDB-lite"/>
    </source>
</evidence>
<proteinExistence type="inferred from homology"/>
<evidence type="ECO:0000256" key="2">
    <source>
        <dbReference type="ARBA" id="ARBA00007528"/>
    </source>
</evidence>
<keyword evidence="5 9" id="KW-0732">Signal</keyword>
<keyword evidence="12" id="KW-1185">Reference proteome</keyword>
<comment type="function">
    <text evidence="9">Splits internally a 1,3-beta-glucan molecule and transfers the newly generated reducing end (the donor) to the non-reducing end of another 1,3-beta-glucan molecule (the acceptor) forming a 1,3-beta linkage, resulting in the elongation of 1,3-beta-glucan chains in the cell wall.</text>
</comment>
<dbReference type="Pfam" id="PF03198">
    <property type="entry name" value="Glyco_hydro_72"/>
    <property type="match status" value="1"/>
</dbReference>
<feature type="compositionally biased region" description="Low complexity" evidence="10">
    <location>
        <begin position="408"/>
        <end position="420"/>
    </location>
</feature>
<evidence type="ECO:0000256" key="5">
    <source>
        <dbReference type="ARBA" id="ARBA00022729"/>
    </source>
</evidence>
<name>A0AAE0NC94_9PEZI</name>
<dbReference type="GO" id="GO:0031505">
    <property type="term" value="P:fungal-type cell wall organization"/>
    <property type="evidence" value="ECO:0007669"/>
    <property type="project" value="TreeGrafter"/>
</dbReference>
<dbReference type="InterPro" id="IPR017853">
    <property type="entry name" value="GH"/>
</dbReference>
<keyword evidence="3 9" id="KW-0336">GPI-anchor</keyword>
<organism evidence="11 12">
    <name type="scientific">Podospora didyma</name>
    <dbReference type="NCBI Taxonomy" id="330526"/>
    <lineage>
        <taxon>Eukaryota</taxon>
        <taxon>Fungi</taxon>
        <taxon>Dikarya</taxon>
        <taxon>Ascomycota</taxon>
        <taxon>Pezizomycotina</taxon>
        <taxon>Sordariomycetes</taxon>
        <taxon>Sordariomycetidae</taxon>
        <taxon>Sordariales</taxon>
        <taxon>Podosporaceae</taxon>
        <taxon>Podospora</taxon>
    </lineage>
</organism>
<dbReference type="Gene3D" id="3.20.20.80">
    <property type="entry name" value="Glycosidases"/>
    <property type="match status" value="1"/>
</dbReference>
<keyword evidence="4 9" id="KW-0808">Transferase</keyword>
<evidence type="ECO:0000256" key="8">
    <source>
        <dbReference type="ARBA" id="ARBA00023288"/>
    </source>
</evidence>
<dbReference type="InterPro" id="IPR004886">
    <property type="entry name" value="Glucanosyltransferase"/>
</dbReference>
<dbReference type="EMBL" id="JAULSW010000006">
    <property type="protein sequence ID" value="KAK3378058.1"/>
    <property type="molecule type" value="Genomic_DNA"/>
</dbReference>
<keyword evidence="7" id="KW-0325">Glycoprotein</keyword>
<evidence type="ECO:0000256" key="9">
    <source>
        <dbReference type="RuleBase" id="RU361209"/>
    </source>
</evidence>
<comment type="caution">
    <text evidence="11">The sequence shown here is derived from an EMBL/GenBank/DDBJ whole genome shotgun (WGS) entry which is preliminary data.</text>
</comment>
<dbReference type="EC" id="2.4.1.-" evidence="9"/>
<dbReference type="PANTHER" id="PTHR31468:SF5">
    <property type="entry name" value="1,3-BETA-GLUCANOSYLTRANSFERASE GAS5"/>
    <property type="match status" value="1"/>
</dbReference>
<dbReference type="GO" id="GO:0071970">
    <property type="term" value="P:fungal-type cell wall (1-&gt;3)-beta-D-glucan biosynthetic process"/>
    <property type="evidence" value="ECO:0007669"/>
    <property type="project" value="TreeGrafter"/>
</dbReference>
<dbReference type="GO" id="GO:0098552">
    <property type="term" value="C:side of membrane"/>
    <property type="evidence" value="ECO:0007669"/>
    <property type="project" value="UniProtKB-KW"/>
</dbReference>
<evidence type="ECO:0000256" key="6">
    <source>
        <dbReference type="ARBA" id="ARBA00023136"/>
    </source>
</evidence>
<dbReference type="AlphaFoldDB" id="A0AAE0NC94"/>
<dbReference type="GO" id="GO:0005886">
    <property type="term" value="C:plasma membrane"/>
    <property type="evidence" value="ECO:0007669"/>
    <property type="project" value="UniProtKB-SubCell"/>
</dbReference>
<gene>
    <name evidence="11" type="ORF">B0H63DRAFT_234832</name>
</gene>
<evidence type="ECO:0000256" key="1">
    <source>
        <dbReference type="ARBA" id="ARBA00004609"/>
    </source>
</evidence>
<dbReference type="GO" id="GO:0042124">
    <property type="term" value="F:1,3-beta-glucanosyltransferase activity"/>
    <property type="evidence" value="ECO:0007669"/>
    <property type="project" value="TreeGrafter"/>
</dbReference>
<dbReference type="SUPFAM" id="SSF51445">
    <property type="entry name" value="(Trans)glycosidases"/>
    <property type="match status" value="1"/>
</dbReference>
<evidence type="ECO:0000256" key="4">
    <source>
        <dbReference type="ARBA" id="ARBA00022679"/>
    </source>
</evidence>
<dbReference type="Proteomes" id="UP001285441">
    <property type="component" value="Unassembled WGS sequence"/>
</dbReference>
<feature type="signal peptide" evidence="9">
    <location>
        <begin position="1"/>
        <end position="21"/>
    </location>
</feature>
<evidence type="ECO:0000256" key="3">
    <source>
        <dbReference type="ARBA" id="ARBA00022622"/>
    </source>
</evidence>
<feature type="chain" id="PRO_5041771032" description="1,3-beta-glucanosyltransferase" evidence="9">
    <location>
        <begin position="22"/>
        <end position="455"/>
    </location>
</feature>
<comment type="similarity">
    <text evidence="2 9">Belongs to the glycosyl hydrolase 72 family.</text>
</comment>
<dbReference type="PANTHER" id="PTHR31468">
    <property type="entry name" value="1,3-BETA-GLUCANOSYLTRANSFERASE GAS1"/>
    <property type="match status" value="1"/>
</dbReference>
<evidence type="ECO:0000313" key="11">
    <source>
        <dbReference type="EMBL" id="KAK3378058.1"/>
    </source>
</evidence>
<protein>
    <recommendedName>
        <fullName evidence="9">1,3-beta-glucanosyltransferase</fullName>
        <ecNumber evidence="9">2.4.1.-</ecNumber>
    </recommendedName>
</protein>
<feature type="region of interest" description="Disordered" evidence="10">
    <location>
        <begin position="391"/>
        <end position="420"/>
    </location>
</feature>